<dbReference type="SUPFAM" id="SSF53822">
    <property type="entry name" value="Periplasmic binding protein-like I"/>
    <property type="match status" value="1"/>
</dbReference>
<sequence length="169" mass="18240">SFFILDNVINVVKDELGIENIKIAVLMEKAEVGDLIVTAAEHLIPLMGEGIELAGVWRPSPTATDVTAELSAIKASGAHIILTYFSGPVGIVYAKQWGELEIPAASAGINVEAQKMGFWDATGGYGNYDVTLNTYARIEQTEKSIPFYDKFLAETGEFPTYTAGTYDAV</sequence>
<reference evidence="1" key="1">
    <citation type="journal article" date="2014" name="Front. Microbiol.">
        <title>High frequency of phylogenetically diverse reductive dehalogenase-homologous genes in deep subseafloor sedimentary metagenomes.</title>
        <authorList>
            <person name="Kawai M."/>
            <person name="Futagami T."/>
            <person name="Toyoda A."/>
            <person name="Takaki Y."/>
            <person name="Nishi S."/>
            <person name="Hori S."/>
            <person name="Arai W."/>
            <person name="Tsubouchi T."/>
            <person name="Morono Y."/>
            <person name="Uchiyama I."/>
            <person name="Ito T."/>
            <person name="Fujiyama A."/>
            <person name="Inagaki F."/>
            <person name="Takami H."/>
        </authorList>
    </citation>
    <scope>NUCLEOTIDE SEQUENCE</scope>
    <source>
        <strain evidence="1">Expedition CK06-06</strain>
    </source>
</reference>
<proteinExistence type="predicted"/>
<evidence type="ECO:0000313" key="1">
    <source>
        <dbReference type="EMBL" id="GAI53299.1"/>
    </source>
</evidence>
<dbReference type="Gene3D" id="3.40.50.2300">
    <property type="match status" value="2"/>
</dbReference>
<dbReference type="EMBL" id="BARV01040365">
    <property type="protein sequence ID" value="GAI53299.1"/>
    <property type="molecule type" value="Genomic_DNA"/>
</dbReference>
<dbReference type="InterPro" id="IPR028082">
    <property type="entry name" value="Peripla_BP_I"/>
</dbReference>
<feature type="non-terminal residue" evidence="1">
    <location>
        <position position="169"/>
    </location>
</feature>
<gene>
    <name evidence="1" type="ORF">S06H3_61523</name>
</gene>
<feature type="non-terminal residue" evidence="1">
    <location>
        <position position="1"/>
    </location>
</feature>
<name>X1RCI3_9ZZZZ</name>
<evidence type="ECO:0008006" key="2">
    <source>
        <dbReference type="Google" id="ProtNLM"/>
    </source>
</evidence>
<accession>X1RCI3</accession>
<protein>
    <recommendedName>
        <fullName evidence="2">Leucine-binding protein domain-containing protein</fullName>
    </recommendedName>
</protein>
<comment type="caution">
    <text evidence="1">The sequence shown here is derived from an EMBL/GenBank/DDBJ whole genome shotgun (WGS) entry which is preliminary data.</text>
</comment>
<organism evidence="1">
    <name type="scientific">marine sediment metagenome</name>
    <dbReference type="NCBI Taxonomy" id="412755"/>
    <lineage>
        <taxon>unclassified sequences</taxon>
        <taxon>metagenomes</taxon>
        <taxon>ecological metagenomes</taxon>
    </lineage>
</organism>
<dbReference type="AlphaFoldDB" id="X1RCI3"/>